<feature type="region of interest" description="Disordered" evidence="1">
    <location>
        <begin position="24"/>
        <end position="89"/>
    </location>
</feature>
<reference evidence="2" key="1">
    <citation type="journal article" date="2023" name="PLoS Negl. Trop. Dis.">
        <title>A genome sequence for Biomphalaria pfeifferi, the major vector snail for the human-infecting parasite Schistosoma mansoni.</title>
        <authorList>
            <person name="Bu L."/>
            <person name="Lu L."/>
            <person name="Laidemitt M.R."/>
            <person name="Zhang S.M."/>
            <person name="Mutuku M."/>
            <person name="Mkoji G."/>
            <person name="Steinauer M."/>
            <person name="Loker E.S."/>
        </authorList>
    </citation>
    <scope>NUCLEOTIDE SEQUENCE</scope>
    <source>
        <strain evidence="2">KasaAsao</strain>
    </source>
</reference>
<dbReference type="Proteomes" id="UP001233172">
    <property type="component" value="Unassembled WGS sequence"/>
</dbReference>
<evidence type="ECO:0000313" key="3">
    <source>
        <dbReference type="Proteomes" id="UP001233172"/>
    </source>
</evidence>
<dbReference type="AlphaFoldDB" id="A0AAD8BSI7"/>
<evidence type="ECO:0000256" key="1">
    <source>
        <dbReference type="SAM" id="MobiDB-lite"/>
    </source>
</evidence>
<sequence>MLIKETYIFVKATHGCESVRIVRRPQLSPPSHAVHKQLFTSGDEEPLSLERPAQTRKNNGDKSNGQKPGQFLCSTASSETRYQGASIVH</sequence>
<name>A0AAD8BSI7_BIOPF</name>
<accession>A0AAD8BSI7</accession>
<dbReference type="EMBL" id="JASAOG010000039">
    <property type="protein sequence ID" value="KAK0059878.1"/>
    <property type="molecule type" value="Genomic_DNA"/>
</dbReference>
<keyword evidence="3" id="KW-1185">Reference proteome</keyword>
<proteinExistence type="predicted"/>
<comment type="caution">
    <text evidence="2">The sequence shown here is derived from an EMBL/GenBank/DDBJ whole genome shotgun (WGS) entry which is preliminary data.</text>
</comment>
<evidence type="ECO:0000313" key="2">
    <source>
        <dbReference type="EMBL" id="KAK0059878.1"/>
    </source>
</evidence>
<organism evidence="2 3">
    <name type="scientific">Biomphalaria pfeifferi</name>
    <name type="common">Bloodfluke planorb</name>
    <name type="synonym">Freshwater snail</name>
    <dbReference type="NCBI Taxonomy" id="112525"/>
    <lineage>
        <taxon>Eukaryota</taxon>
        <taxon>Metazoa</taxon>
        <taxon>Spiralia</taxon>
        <taxon>Lophotrochozoa</taxon>
        <taxon>Mollusca</taxon>
        <taxon>Gastropoda</taxon>
        <taxon>Heterobranchia</taxon>
        <taxon>Euthyneura</taxon>
        <taxon>Panpulmonata</taxon>
        <taxon>Hygrophila</taxon>
        <taxon>Lymnaeoidea</taxon>
        <taxon>Planorbidae</taxon>
        <taxon>Biomphalaria</taxon>
    </lineage>
</organism>
<reference evidence="2" key="2">
    <citation type="submission" date="2023-04" db="EMBL/GenBank/DDBJ databases">
        <authorList>
            <person name="Bu L."/>
            <person name="Lu L."/>
            <person name="Laidemitt M.R."/>
            <person name="Zhang S.M."/>
            <person name="Mutuku M."/>
            <person name="Mkoji G."/>
            <person name="Steinauer M."/>
            <person name="Loker E.S."/>
        </authorList>
    </citation>
    <scope>NUCLEOTIDE SEQUENCE</scope>
    <source>
        <strain evidence="2">KasaAsao</strain>
        <tissue evidence="2">Whole Snail</tissue>
    </source>
</reference>
<feature type="compositionally biased region" description="Polar residues" evidence="1">
    <location>
        <begin position="55"/>
        <end position="83"/>
    </location>
</feature>
<protein>
    <submittedName>
        <fullName evidence="2">Uncharacterized protein</fullName>
    </submittedName>
</protein>
<gene>
    <name evidence="2" type="ORF">Bpfe_010737</name>
</gene>